<dbReference type="AlphaFoldDB" id="E1RG67"/>
<dbReference type="eggNOG" id="arCOG13746">
    <property type="taxonomic scope" value="Archaea"/>
</dbReference>
<gene>
    <name evidence="1" type="ordered locus">Mpet_1545</name>
</gene>
<accession>E1RG67</accession>
<dbReference type="STRING" id="679926.Mpet_1545"/>
<proteinExistence type="predicted"/>
<dbReference type="EMBL" id="CP002117">
    <property type="protein sequence ID" value="ADN36302.1"/>
    <property type="molecule type" value="Genomic_DNA"/>
</dbReference>
<organism evidence="1 2">
    <name type="scientific">Methanolacinia petrolearia (strain DSM 11571 / OCM 486 / SEBR 4847)</name>
    <name type="common">Methanoplanus petrolearius</name>
    <dbReference type="NCBI Taxonomy" id="679926"/>
    <lineage>
        <taxon>Archaea</taxon>
        <taxon>Methanobacteriati</taxon>
        <taxon>Methanobacteriota</taxon>
        <taxon>Stenosarchaea group</taxon>
        <taxon>Methanomicrobia</taxon>
        <taxon>Methanomicrobiales</taxon>
        <taxon>Methanomicrobiaceae</taxon>
        <taxon>Methanolacinia</taxon>
    </lineage>
</organism>
<dbReference type="Proteomes" id="UP000006565">
    <property type="component" value="Chromosome"/>
</dbReference>
<evidence type="ECO:0000313" key="2">
    <source>
        <dbReference type="Proteomes" id="UP000006565"/>
    </source>
</evidence>
<dbReference type="HOGENOM" id="CLU_640316_0_0_2"/>
<name>E1RG67_METP4</name>
<keyword evidence="2" id="KW-1185">Reference proteome</keyword>
<sequence length="428" mass="47172" precursor="true">MKIKLGMQVLGLLFVVALAGAIFVPAVSADNDKNANIIGIDVPAPEAVDFSISESTSISKENDCEIIIKDPMTYLSYWNKRMEWGLSEEELVKYSQILEKKVLYNYYDKEHNYYPITDLNVFSEEVSEILGLNTLQTAKFIQSQKEQLVEDYQNYLLERFEDPAESKDYISPSSRSAPYACGKMYYLYIITDFQNPSSEGAWTTADRNDALNDASIGTNSIRLQAPSSANAVNDGGYYTVTVSGANTGDNSDAWDPNGWMEEAAENIGYTDVNDDGRTTDDLARSVKSWSGADSVILLYFTHDDWGAYAVGPDKGYADKTAISYWGRTGSGSVPSVPGSYEHESLHLYGALDEYAESSYCGQSSILAVSPMHDMYTNTNHVTCISSTPSVMRDHTATSVISTSTRCFIGWGDYDNDGTIDPFDSTPSG</sequence>
<evidence type="ECO:0000313" key="1">
    <source>
        <dbReference type="EMBL" id="ADN36302.1"/>
    </source>
</evidence>
<dbReference type="OrthoDB" id="112111at2157"/>
<protein>
    <submittedName>
        <fullName evidence="1">Uncharacterized protein</fullName>
    </submittedName>
</protein>
<reference evidence="1 2" key="1">
    <citation type="journal article" date="2010" name="Stand. Genomic Sci.">
        <title>Complete genome sequence of Methanoplanus petrolearius type strain (SEBR 4847).</title>
        <authorList>
            <person name="Brambilla E."/>
            <person name="Djao O.D."/>
            <person name="Daligault H."/>
            <person name="Lapidus A."/>
            <person name="Lucas S."/>
            <person name="Hammon N."/>
            <person name="Nolan M."/>
            <person name="Tice H."/>
            <person name="Cheng J.F."/>
            <person name="Han C."/>
            <person name="Tapia R."/>
            <person name="Goodwin L."/>
            <person name="Pitluck S."/>
            <person name="Liolios K."/>
            <person name="Ivanova N."/>
            <person name="Mavromatis K."/>
            <person name="Mikhailova N."/>
            <person name="Pati A."/>
            <person name="Chen A."/>
            <person name="Palaniappan K."/>
            <person name="Land M."/>
            <person name="Hauser L."/>
            <person name="Chang Y.J."/>
            <person name="Jeffries C.D."/>
            <person name="Rohde M."/>
            <person name="Spring S."/>
            <person name="Sikorski J."/>
            <person name="Goker M."/>
            <person name="Woyke T."/>
            <person name="Bristow J."/>
            <person name="Eisen J.A."/>
            <person name="Markowitz V."/>
            <person name="Hugenholtz P."/>
            <person name="Kyrpides N.C."/>
            <person name="Klenk H.P."/>
        </authorList>
    </citation>
    <scope>NUCLEOTIDE SEQUENCE [LARGE SCALE GENOMIC DNA]</scope>
    <source>
        <strain evidence="2">DSM 11571 / OCM 486 / SEBR 4847</strain>
    </source>
</reference>
<dbReference type="KEGG" id="mpi:Mpet_1545"/>